<evidence type="ECO:0000256" key="1">
    <source>
        <dbReference type="ARBA" id="ARBA00005842"/>
    </source>
</evidence>
<evidence type="ECO:0000259" key="6">
    <source>
        <dbReference type="PROSITE" id="PS00028"/>
    </source>
</evidence>
<dbReference type="GO" id="GO:0052381">
    <property type="term" value="F:tRNA dimethylallyltransferase activity"/>
    <property type="evidence" value="ECO:0007669"/>
    <property type="project" value="InterPro"/>
</dbReference>
<dbReference type="PANTHER" id="PTHR11088">
    <property type="entry name" value="TRNA DIMETHYLALLYLTRANSFERASE"/>
    <property type="match status" value="1"/>
</dbReference>
<feature type="compositionally biased region" description="Basic and acidic residues" evidence="5">
    <location>
        <begin position="166"/>
        <end position="178"/>
    </location>
</feature>
<feature type="region of interest" description="Disordered" evidence="5">
    <location>
        <begin position="417"/>
        <end position="436"/>
    </location>
</feature>
<dbReference type="GeneID" id="8241117"/>
<feature type="compositionally biased region" description="Acidic residues" evidence="5">
    <location>
        <begin position="156"/>
        <end position="165"/>
    </location>
</feature>
<dbReference type="PROSITE" id="PS00028">
    <property type="entry name" value="ZINC_FINGER_C2H2_1"/>
    <property type="match status" value="1"/>
</dbReference>
<feature type="compositionally biased region" description="Basic residues" evidence="5">
    <location>
        <begin position="458"/>
        <end position="478"/>
    </location>
</feature>
<sequence>MTDAAGGSDPPAPPHAVVCVLGQTGAGKTRLAVDIALENGGEVVNCDAMQVYAGLPIATAQASAEEMRGVPHHMLGCVDPTGAVASDAVAGGDRAPGSLAGAIDVRDFRDAALGVIANVIARGKTPVLVGGSDYYLRAVVSESLLDEGEDARAVESSDEDQDDADAATRKTKLDRTKGEPTVGPNDTRDEAAALAAHARLREVDPVSAAKIHPRNTRRVRRYLEIRDSTGEPASEIFARRRRAAADAMRFRSLFLCMRATNDELDLALRRRVDAMLAAGLVRELEAFAAKAKARGASDDARGASQSIGFHEWGRYLRARGFEWTSGEGKDGDAGEGEDVDALRAEAVEAMKADTCRLARRQLRRCRRLERAFGWRVIYLDSTATHAGLRVGDDAAARSAWAKDVREPALAATVSFLAGEDPGGGGAAPSEEEPWTERRCEACDKTLRGETEWRSHVEGKRHRNRIAALRKKREGKHGTRQQASAES</sequence>
<dbReference type="Gene3D" id="3.30.160.60">
    <property type="entry name" value="Classic Zinc Finger"/>
    <property type="match status" value="1"/>
</dbReference>
<feature type="region of interest" description="Disordered" evidence="5">
    <location>
        <begin position="453"/>
        <end position="486"/>
    </location>
</feature>
<accession>C1DZU2</accession>
<dbReference type="InterPro" id="IPR036236">
    <property type="entry name" value="Znf_C2H2_sf"/>
</dbReference>
<dbReference type="Gene3D" id="1.10.20.140">
    <property type="match status" value="1"/>
</dbReference>
<dbReference type="Pfam" id="PF01715">
    <property type="entry name" value="IPPT"/>
    <property type="match status" value="2"/>
</dbReference>
<gene>
    <name evidence="7" type="ORF">MICPUN_56420</name>
</gene>
<keyword evidence="4" id="KW-0067">ATP-binding</keyword>
<evidence type="ECO:0000256" key="5">
    <source>
        <dbReference type="SAM" id="MobiDB-lite"/>
    </source>
</evidence>
<evidence type="ECO:0000313" key="7">
    <source>
        <dbReference type="EMBL" id="ACO60707.1"/>
    </source>
</evidence>
<keyword evidence="8" id="KW-1185">Reference proteome</keyword>
<dbReference type="OMA" id="QSIGFHE"/>
<dbReference type="FunCoup" id="C1DZU2">
    <property type="interactions" value="1918"/>
</dbReference>
<dbReference type="EMBL" id="CP001323">
    <property type="protein sequence ID" value="ACO60707.1"/>
    <property type="molecule type" value="Genomic_DNA"/>
</dbReference>
<dbReference type="OrthoDB" id="775260at2759"/>
<dbReference type="GO" id="GO:0006400">
    <property type="term" value="P:tRNA modification"/>
    <property type="evidence" value="ECO:0007669"/>
    <property type="project" value="TreeGrafter"/>
</dbReference>
<dbReference type="Pfam" id="PF12874">
    <property type="entry name" value="zf-met"/>
    <property type="match status" value="1"/>
</dbReference>
<name>C1DZU2_MICCC</name>
<dbReference type="GO" id="GO:0005739">
    <property type="term" value="C:mitochondrion"/>
    <property type="evidence" value="ECO:0007669"/>
    <property type="project" value="TreeGrafter"/>
</dbReference>
<dbReference type="KEGG" id="mis:MICPUN_56420"/>
<feature type="region of interest" description="Disordered" evidence="5">
    <location>
        <begin position="149"/>
        <end position="187"/>
    </location>
</feature>
<dbReference type="eggNOG" id="KOG1384">
    <property type="taxonomic scope" value="Eukaryota"/>
</dbReference>
<dbReference type="SUPFAM" id="SSF52540">
    <property type="entry name" value="P-loop containing nucleoside triphosphate hydrolases"/>
    <property type="match status" value="1"/>
</dbReference>
<evidence type="ECO:0000256" key="4">
    <source>
        <dbReference type="ARBA" id="ARBA00022840"/>
    </source>
</evidence>
<organism evidence="7 8">
    <name type="scientific">Micromonas commoda (strain RCC299 / NOUM17 / CCMP2709)</name>
    <name type="common">Picoplanktonic green alga</name>
    <dbReference type="NCBI Taxonomy" id="296587"/>
    <lineage>
        <taxon>Eukaryota</taxon>
        <taxon>Viridiplantae</taxon>
        <taxon>Chlorophyta</taxon>
        <taxon>Mamiellophyceae</taxon>
        <taxon>Mamiellales</taxon>
        <taxon>Mamiellaceae</taxon>
        <taxon>Micromonas</taxon>
    </lineage>
</organism>
<keyword evidence="2" id="KW-0808">Transferase</keyword>
<keyword evidence="3" id="KW-0547">Nucleotide-binding</keyword>
<dbReference type="HAMAP" id="MF_00185">
    <property type="entry name" value="IPP_trans"/>
    <property type="match status" value="1"/>
</dbReference>
<dbReference type="AlphaFoldDB" id="C1DZU2"/>
<dbReference type="Proteomes" id="UP000002009">
    <property type="component" value="Chromosome 2"/>
</dbReference>
<comment type="similarity">
    <text evidence="1">Belongs to the IPP transferase family.</text>
</comment>
<feature type="domain" description="C2H2-type" evidence="6">
    <location>
        <begin position="439"/>
        <end position="461"/>
    </location>
</feature>
<dbReference type="InterPro" id="IPR018022">
    <property type="entry name" value="IPT"/>
</dbReference>
<dbReference type="GO" id="GO:0005524">
    <property type="term" value="F:ATP binding"/>
    <property type="evidence" value="ECO:0007669"/>
    <property type="project" value="UniProtKB-KW"/>
</dbReference>
<dbReference type="InterPro" id="IPR013087">
    <property type="entry name" value="Znf_C2H2_type"/>
</dbReference>
<evidence type="ECO:0000313" key="8">
    <source>
        <dbReference type="Proteomes" id="UP000002009"/>
    </source>
</evidence>
<dbReference type="STRING" id="296587.C1DZU2"/>
<protein>
    <recommendedName>
        <fullName evidence="6">C2H2-type domain-containing protein</fullName>
    </recommendedName>
</protein>
<dbReference type="Gene3D" id="3.40.50.300">
    <property type="entry name" value="P-loop containing nucleotide triphosphate hydrolases"/>
    <property type="match status" value="1"/>
</dbReference>
<dbReference type="PANTHER" id="PTHR11088:SF89">
    <property type="entry name" value="TRNA DIMETHYLALLYLTRANSFERASE"/>
    <property type="match status" value="1"/>
</dbReference>
<dbReference type="InterPro" id="IPR039657">
    <property type="entry name" value="Dimethylallyltransferase"/>
</dbReference>
<evidence type="ECO:0000256" key="2">
    <source>
        <dbReference type="ARBA" id="ARBA00022679"/>
    </source>
</evidence>
<evidence type="ECO:0000256" key="3">
    <source>
        <dbReference type="ARBA" id="ARBA00022741"/>
    </source>
</evidence>
<dbReference type="InterPro" id="IPR027417">
    <property type="entry name" value="P-loop_NTPase"/>
</dbReference>
<dbReference type="InParanoid" id="C1DZU2"/>
<dbReference type="SUPFAM" id="SSF57667">
    <property type="entry name" value="beta-beta-alpha zinc fingers"/>
    <property type="match status" value="1"/>
</dbReference>
<proteinExistence type="inferred from homology"/>
<reference evidence="7 8" key="1">
    <citation type="journal article" date="2009" name="Science">
        <title>Green evolution and dynamic adaptations revealed by genomes of the marine picoeukaryotes Micromonas.</title>
        <authorList>
            <person name="Worden A.Z."/>
            <person name="Lee J.H."/>
            <person name="Mock T."/>
            <person name="Rouze P."/>
            <person name="Simmons M.P."/>
            <person name="Aerts A.L."/>
            <person name="Allen A.E."/>
            <person name="Cuvelier M.L."/>
            <person name="Derelle E."/>
            <person name="Everett M.V."/>
            <person name="Foulon E."/>
            <person name="Grimwood J."/>
            <person name="Gundlach H."/>
            <person name="Henrissat B."/>
            <person name="Napoli C."/>
            <person name="McDonald S.M."/>
            <person name="Parker M.S."/>
            <person name="Rombauts S."/>
            <person name="Salamov A."/>
            <person name="Von Dassow P."/>
            <person name="Badger J.H."/>
            <person name="Coutinho P.M."/>
            <person name="Demir E."/>
            <person name="Dubchak I."/>
            <person name="Gentemann C."/>
            <person name="Eikrem W."/>
            <person name="Gready J.E."/>
            <person name="John U."/>
            <person name="Lanier W."/>
            <person name="Lindquist E.A."/>
            <person name="Lucas S."/>
            <person name="Mayer K.F."/>
            <person name="Moreau H."/>
            <person name="Not F."/>
            <person name="Otillar R."/>
            <person name="Panaud O."/>
            <person name="Pangilinan J."/>
            <person name="Paulsen I."/>
            <person name="Piegu B."/>
            <person name="Poliakov A."/>
            <person name="Robbens S."/>
            <person name="Schmutz J."/>
            <person name="Toulza E."/>
            <person name="Wyss T."/>
            <person name="Zelensky A."/>
            <person name="Zhou K."/>
            <person name="Armbrust E.V."/>
            <person name="Bhattacharya D."/>
            <person name="Goodenough U.W."/>
            <person name="Van de Peer Y."/>
            <person name="Grigoriev I.V."/>
        </authorList>
    </citation>
    <scope>NUCLEOTIDE SEQUENCE [LARGE SCALE GENOMIC DNA]</scope>
    <source>
        <strain evidence="8">RCC299 / NOUM17</strain>
    </source>
</reference>
<dbReference type="RefSeq" id="XP_002499449.1">
    <property type="nucleotide sequence ID" value="XM_002499403.1"/>
</dbReference>